<protein>
    <submittedName>
        <fullName evidence="3">Glycosyl transferase group 1</fullName>
    </submittedName>
</protein>
<dbReference type="InterPro" id="IPR028098">
    <property type="entry name" value="Glyco_trans_4-like_N"/>
</dbReference>
<dbReference type="Proteomes" id="UP000033870">
    <property type="component" value="Unassembled WGS sequence"/>
</dbReference>
<evidence type="ECO:0000313" key="3">
    <source>
        <dbReference type="EMBL" id="KKW43026.1"/>
    </source>
</evidence>
<keyword evidence="1 3" id="KW-0808">Transferase</keyword>
<proteinExistence type="predicted"/>
<dbReference type="PANTHER" id="PTHR46401">
    <property type="entry name" value="GLYCOSYLTRANSFERASE WBBK-RELATED"/>
    <property type="match status" value="1"/>
</dbReference>
<dbReference type="Pfam" id="PF13439">
    <property type="entry name" value="Glyco_transf_4"/>
    <property type="match status" value="1"/>
</dbReference>
<dbReference type="STRING" id="1619044.UY92_C0001G0040"/>
<dbReference type="EMBL" id="LCRX01000001">
    <property type="protein sequence ID" value="KKW43026.1"/>
    <property type="molecule type" value="Genomic_DNA"/>
</dbReference>
<comment type="caution">
    <text evidence="3">The sequence shown here is derived from an EMBL/GenBank/DDBJ whole genome shotgun (WGS) entry which is preliminary data.</text>
</comment>
<dbReference type="AlphaFoldDB" id="A0A0G1YIG1"/>
<accession>A0A0G1YIG1</accession>
<organism evidence="3 4">
    <name type="scientific">Candidatus Magasanikbacteria bacterium GW2011_GWA2_56_11</name>
    <dbReference type="NCBI Taxonomy" id="1619044"/>
    <lineage>
        <taxon>Bacteria</taxon>
        <taxon>Candidatus Magasanikiibacteriota</taxon>
    </lineage>
</organism>
<evidence type="ECO:0000259" key="2">
    <source>
        <dbReference type="Pfam" id="PF13439"/>
    </source>
</evidence>
<reference evidence="3 4" key="1">
    <citation type="journal article" date="2015" name="Nature">
        <title>rRNA introns, odd ribosomes, and small enigmatic genomes across a large radiation of phyla.</title>
        <authorList>
            <person name="Brown C.T."/>
            <person name="Hug L.A."/>
            <person name="Thomas B.C."/>
            <person name="Sharon I."/>
            <person name="Castelle C.J."/>
            <person name="Singh A."/>
            <person name="Wilkins M.J."/>
            <person name="Williams K.H."/>
            <person name="Banfield J.F."/>
        </authorList>
    </citation>
    <scope>NUCLEOTIDE SEQUENCE [LARGE SCALE GENOMIC DNA]</scope>
</reference>
<dbReference type="PANTHER" id="PTHR46401:SF2">
    <property type="entry name" value="GLYCOSYLTRANSFERASE WBBK-RELATED"/>
    <property type="match status" value="1"/>
</dbReference>
<evidence type="ECO:0000313" key="4">
    <source>
        <dbReference type="Proteomes" id="UP000033870"/>
    </source>
</evidence>
<dbReference type="SUPFAM" id="SSF53756">
    <property type="entry name" value="UDP-Glycosyltransferase/glycogen phosphorylase"/>
    <property type="match status" value="1"/>
</dbReference>
<evidence type="ECO:0000256" key="1">
    <source>
        <dbReference type="ARBA" id="ARBA00022679"/>
    </source>
</evidence>
<sequence length="384" mass="42829">MRWFSVMILGIDASRANHEHKTGVEWYSFHIIEALKRVVPKDVHVRLYADTKLSGPLGDLPDNWTEKVLSWPPRRLWTHLRLSTEMVQSPPDVLFVPAHVPPLIHPPRTVMTVHDVAAARFPETYSAFERRYSLAAARYAVRRLWRIVTPSEFTKKELLDLFAERRADSLQPDRDNIFVVPHGYDRRYDMPGAQTEIRRVLSVYGIYPPYLLSVGRLERKKNTVATVRAFTQIQDRLPGENLHLVLVGSPGYGYEEVVSAIAESPYRDRIATPGWVGAENLAALYQGAAAVLFPSLYEGFGLPLLEAMASGTPVIAGAGSSLEEVGGAAALYVAPGDPAALCAAGVRLLTDAAFNRLCRERGLAHARQFSWDRAARHTWQVLAA</sequence>
<dbReference type="Pfam" id="PF13692">
    <property type="entry name" value="Glyco_trans_1_4"/>
    <property type="match status" value="1"/>
</dbReference>
<name>A0A0G1YIG1_9BACT</name>
<gene>
    <name evidence="3" type="ORF">UY92_C0001G0040</name>
</gene>
<dbReference type="Gene3D" id="3.40.50.2000">
    <property type="entry name" value="Glycogen Phosphorylase B"/>
    <property type="match status" value="2"/>
</dbReference>
<dbReference type="GO" id="GO:0009103">
    <property type="term" value="P:lipopolysaccharide biosynthetic process"/>
    <property type="evidence" value="ECO:0007669"/>
    <property type="project" value="TreeGrafter"/>
</dbReference>
<feature type="domain" description="Glycosyltransferase subfamily 4-like N-terminal" evidence="2">
    <location>
        <begin position="23"/>
        <end position="185"/>
    </location>
</feature>
<dbReference type="GO" id="GO:0016757">
    <property type="term" value="F:glycosyltransferase activity"/>
    <property type="evidence" value="ECO:0007669"/>
    <property type="project" value="TreeGrafter"/>
</dbReference>
<dbReference type="CDD" id="cd03809">
    <property type="entry name" value="GT4_MtfB-like"/>
    <property type="match status" value="1"/>
</dbReference>